<dbReference type="EMBL" id="BARW01007200">
    <property type="protein sequence ID" value="GAI85642.1"/>
    <property type="molecule type" value="Genomic_DNA"/>
</dbReference>
<accession>X1RXY7</accession>
<sequence length="162" mass="18463">METNNTSTSKKREKMEYFDLFFGLYNSFVMSFMIFIILGSLALAIIAHVFIILLITGMLITFLKKNPFKTYFSLGALACGAFYSLPGVVIIPMTNFSWGIFDYIIFGIALPEVLFLIFKTKDSALLETWGKLALIRERAQYDASLYYALNDPEMGRIQQEQA</sequence>
<feature type="transmembrane region" description="Helical" evidence="1">
    <location>
        <begin position="45"/>
        <end position="63"/>
    </location>
</feature>
<protein>
    <submittedName>
        <fullName evidence="2">Uncharacterized protein</fullName>
    </submittedName>
</protein>
<evidence type="ECO:0000256" key="1">
    <source>
        <dbReference type="SAM" id="Phobius"/>
    </source>
</evidence>
<feature type="transmembrane region" description="Helical" evidence="1">
    <location>
        <begin position="20"/>
        <end position="39"/>
    </location>
</feature>
<keyword evidence="1" id="KW-0812">Transmembrane</keyword>
<feature type="transmembrane region" description="Helical" evidence="1">
    <location>
        <begin position="70"/>
        <end position="94"/>
    </location>
</feature>
<keyword evidence="1" id="KW-1133">Transmembrane helix</keyword>
<organism evidence="2">
    <name type="scientific">marine sediment metagenome</name>
    <dbReference type="NCBI Taxonomy" id="412755"/>
    <lineage>
        <taxon>unclassified sequences</taxon>
        <taxon>metagenomes</taxon>
        <taxon>ecological metagenomes</taxon>
    </lineage>
</organism>
<keyword evidence="1" id="KW-0472">Membrane</keyword>
<feature type="non-terminal residue" evidence="2">
    <location>
        <position position="162"/>
    </location>
</feature>
<comment type="caution">
    <text evidence="2">The sequence shown here is derived from an EMBL/GenBank/DDBJ whole genome shotgun (WGS) entry which is preliminary data.</text>
</comment>
<feature type="transmembrane region" description="Helical" evidence="1">
    <location>
        <begin position="100"/>
        <end position="118"/>
    </location>
</feature>
<name>X1RXY7_9ZZZZ</name>
<proteinExistence type="predicted"/>
<dbReference type="AlphaFoldDB" id="X1RXY7"/>
<reference evidence="2" key="1">
    <citation type="journal article" date="2014" name="Front. Microbiol.">
        <title>High frequency of phylogenetically diverse reductive dehalogenase-homologous genes in deep subseafloor sedimentary metagenomes.</title>
        <authorList>
            <person name="Kawai M."/>
            <person name="Futagami T."/>
            <person name="Toyoda A."/>
            <person name="Takaki Y."/>
            <person name="Nishi S."/>
            <person name="Hori S."/>
            <person name="Arai W."/>
            <person name="Tsubouchi T."/>
            <person name="Morono Y."/>
            <person name="Uchiyama I."/>
            <person name="Ito T."/>
            <person name="Fujiyama A."/>
            <person name="Inagaki F."/>
            <person name="Takami H."/>
        </authorList>
    </citation>
    <scope>NUCLEOTIDE SEQUENCE</scope>
    <source>
        <strain evidence="2">Expedition CK06-06</strain>
    </source>
</reference>
<evidence type="ECO:0000313" key="2">
    <source>
        <dbReference type="EMBL" id="GAI85642.1"/>
    </source>
</evidence>
<gene>
    <name evidence="2" type="ORF">S12H4_15047</name>
</gene>